<evidence type="ECO:0000256" key="1">
    <source>
        <dbReference type="ARBA" id="ARBA00001043"/>
    </source>
</evidence>
<evidence type="ECO:0000256" key="9">
    <source>
        <dbReference type="SAM" id="MobiDB-lite"/>
    </source>
</evidence>
<organism evidence="11 12">
    <name type="scientific">Rhodotorula paludigena</name>
    <dbReference type="NCBI Taxonomy" id="86838"/>
    <lineage>
        <taxon>Eukaryota</taxon>
        <taxon>Fungi</taxon>
        <taxon>Dikarya</taxon>
        <taxon>Basidiomycota</taxon>
        <taxon>Pucciniomycotina</taxon>
        <taxon>Microbotryomycetes</taxon>
        <taxon>Sporidiobolales</taxon>
        <taxon>Sporidiobolaceae</taxon>
        <taxon>Rhodotorula</taxon>
    </lineage>
</organism>
<comment type="caution">
    <text evidence="11">The sequence shown here is derived from an EMBL/GenBank/DDBJ whole genome shotgun (WGS) entry which is preliminary data.</text>
</comment>
<feature type="binding site" evidence="8">
    <location>
        <position position="313"/>
    </location>
    <ligand>
        <name>substrate</name>
    </ligand>
</feature>
<dbReference type="Gene3D" id="2.60.40.180">
    <property type="entry name" value="Transthyretin/hydroxyisourate hydrolase domain"/>
    <property type="match status" value="1"/>
</dbReference>
<dbReference type="InterPro" id="IPR036817">
    <property type="entry name" value="Transthyretin/HIU_hydrolase_sf"/>
</dbReference>
<accession>A0AAV5GC78</accession>
<keyword evidence="12" id="KW-1185">Reference proteome</keyword>
<evidence type="ECO:0000256" key="6">
    <source>
        <dbReference type="ARBA" id="ARBA00022631"/>
    </source>
</evidence>
<dbReference type="PROSITE" id="PS00768">
    <property type="entry name" value="TRANSTHYRETIN_1"/>
    <property type="match status" value="1"/>
</dbReference>
<feature type="compositionally biased region" description="Basic and acidic residues" evidence="9">
    <location>
        <begin position="149"/>
        <end position="164"/>
    </location>
</feature>
<dbReference type="SMART" id="SM00095">
    <property type="entry name" value="TR_THY"/>
    <property type="match status" value="1"/>
</dbReference>
<feature type="binding site" evidence="8">
    <location>
        <position position="248"/>
    </location>
    <ligand>
        <name>substrate</name>
    </ligand>
</feature>
<dbReference type="GO" id="GO:0006144">
    <property type="term" value="P:purine nucleobase metabolic process"/>
    <property type="evidence" value="ECO:0007669"/>
    <property type="project" value="UniProtKB-KW"/>
</dbReference>
<comment type="function">
    <text evidence="2">Catalyzes the hydrolysis of 5-hydroxyisourate (HIU) to 2-oxo-4-hydroxy-4-carboxy-5-ureidoimidazoline (OHCU).</text>
</comment>
<name>A0AAV5GC78_9BASI</name>
<dbReference type="InterPro" id="IPR023419">
    <property type="entry name" value="Transthyretin_CS"/>
</dbReference>
<feature type="domain" description="Transthyretin/hydroxyisourate hydrolase" evidence="10">
    <location>
        <begin position="202"/>
        <end position="315"/>
    </location>
</feature>
<dbReference type="EMBL" id="BQKY01000001">
    <property type="protein sequence ID" value="GJN87370.1"/>
    <property type="molecule type" value="Genomic_DNA"/>
</dbReference>
<dbReference type="SUPFAM" id="SSF49472">
    <property type="entry name" value="Transthyretin (synonym: prealbumin)"/>
    <property type="match status" value="1"/>
</dbReference>
<dbReference type="PROSITE" id="PS00769">
    <property type="entry name" value="TRANSTHYRETIN_2"/>
    <property type="match status" value="1"/>
</dbReference>
<feature type="region of interest" description="Disordered" evidence="9">
    <location>
        <begin position="149"/>
        <end position="182"/>
    </location>
</feature>
<evidence type="ECO:0000256" key="4">
    <source>
        <dbReference type="ARBA" id="ARBA00011881"/>
    </source>
</evidence>
<dbReference type="EC" id="3.5.2.17" evidence="5"/>
<feature type="region of interest" description="Disordered" evidence="9">
    <location>
        <begin position="1"/>
        <end position="97"/>
    </location>
</feature>
<evidence type="ECO:0000256" key="7">
    <source>
        <dbReference type="ARBA" id="ARBA00022801"/>
    </source>
</evidence>
<dbReference type="NCBIfam" id="TIGR02962">
    <property type="entry name" value="hdxy_isourate"/>
    <property type="match status" value="1"/>
</dbReference>
<dbReference type="InterPro" id="IPR000895">
    <property type="entry name" value="Transthyretin/HIU_hydrolase"/>
</dbReference>
<gene>
    <name evidence="11" type="ORF">Rhopal_000319-T1</name>
</gene>
<evidence type="ECO:0000256" key="5">
    <source>
        <dbReference type="ARBA" id="ARBA00012609"/>
    </source>
</evidence>
<dbReference type="CDD" id="cd05822">
    <property type="entry name" value="TLP_HIUase"/>
    <property type="match status" value="1"/>
</dbReference>
<dbReference type="Pfam" id="PF00576">
    <property type="entry name" value="Transthyretin"/>
    <property type="match status" value="1"/>
</dbReference>
<evidence type="ECO:0000256" key="2">
    <source>
        <dbReference type="ARBA" id="ARBA00002704"/>
    </source>
</evidence>
<sequence>MQAPNFLGQYYHAGPPPPHSQQPPQPGLGGYQPANASPFHPGSEIHLDGQGHLAGPPGPSNVQLPEPELPDPLGVGDDDDSTLDTPGGKKKGGRPRDKVWELFDGDREVAKCRYCQWKTDHPKAFRMRAHVATCELIPQDRREDLQRFQEEKEHRQAIKKEHAEQLGAAGGGAPPKKVKRDHNGDVVIGSAASRPKMVPAPPARSPITCHVLDSTSGKPAPEMRIRLDRLNTTGFVLQAQGMTDNDGRCSTLLPSSTRLEVGIFKITFFVNEYFTKRGILSFYPFIEIPFEVKSADEHYHIPCLLSPYSYTTYRGS</sequence>
<reference evidence="11 12" key="1">
    <citation type="submission" date="2021-12" db="EMBL/GenBank/DDBJ databases">
        <title>High titer production of polyol ester of fatty acids by Rhodotorula paludigena BS15 towards product separation-free biomass refinery.</title>
        <authorList>
            <person name="Mano J."/>
            <person name="Ono H."/>
            <person name="Tanaka T."/>
            <person name="Naito K."/>
            <person name="Sushida H."/>
            <person name="Ike M."/>
            <person name="Tokuyasu K."/>
            <person name="Kitaoka M."/>
        </authorList>
    </citation>
    <scope>NUCLEOTIDE SEQUENCE [LARGE SCALE GENOMIC DNA]</scope>
    <source>
        <strain evidence="11 12">BS15</strain>
    </source>
</reference>
<protein>
    <recommendedName>
        <fullName evidence="5">hydroxyisourate hydrolase</fullName>
        <ecNumber evidence="5">3.5.2.17</ecNumber>
    </recommendedName>
</protein>
<evidence type="ECO:0000313" key="11">
    <source>
        <dbReference type="EMBL" id="GJN87370.1"/>
    </source>
</evidence>
<dbReference type="PANTHER" id="PTHR10395">
    <property type="entry name" value="URICASE AND TRANSTHYRETIN-RELATED"/>
    <property type="match status" value="1"/>
</dbReference>
<dbReference type="PRINTS" id="PR00189">
    <property type="entry name" value="TRNSTHYRETIN"/>
</dbReference>
<feature type="binding site" evidence="8">
    <location>
        <position position="210"/>
    </location>
    <ligand>
        <name>substrate</name>
    </ligand>
</feature>
<comment type="subunit">
    <text evidence="4">Homotetramer.</text>
</comment>
<dbReference type="InterPro" id="IPR014306">
    <property type="entry name" value="Hydroxyisourate_hydrolase"/>
</dbReference>
<evidence type="ECO:0000259" key="10">
    <source>
        <dbReference type="SMART" id="SM00095"/>
    </source>
</evidence>
<feature type="region of interest" description="Disordered" evidence="9">
    <location>
        <begin position="194"/>
        <end position="217"/>
    </location>
</feature>
<comment type="similarity">
    <text evidence="3">Belongs to the transthyretin family. 5-hydroxyisourate hydrolase subfamily.</text>
</comment>
<comment type="catalytic activity">
    <reaction evidence="1">
        <text>5-hydroxyisourate + H2O = 5-hydroxy-2-oxo-4-ureido-2,5-dihydro-1H-imidazole-5-carboxylate + H(+)</text>
        <dbReference type="Rhea" id="RHEA:23736"/>
        <dbReference type="ChEBI" id="CHEBI:15377"/>
        <dbReference type="ChEBI" id="CHEBI:15378"/>
        <dbReference type="ChEBI" id="CHEBI:18072"/>
        <dbReference type="ChEBI" id="CHEBI:58639"/>
        <dbReference type="EC" id="3.5.2.17"/>
    </reaction>
</comment>
<evidence type="ECO:0000256" key="8">
    <source>
        <dbReference type="PIRSR" id="PIRSR600895-51"/>
    </source>
</evidence>
<proteinExistence type="inferred from homology"/>
<feature type="compositionally biased region" description="Pro residues" evidence="9">
    <location>
        <begin position="14"/>
        <end position="26"/>
    </location>
</feature>
<dbReference type="InterPro" id="IPR023416">
    <property type="entry name" value="Transthyretin/HIU_hydrolase_d"/>
</dbReference>
<dbReference type="Proteomes" id="UP001342314">
    <property type="component" value="Unassembled WGS sequence"/>
</dbReference>
<dbReference type="GO" id="GO:0033971">
    <property type="term" value="F:hydroxyisourate hydrolase activity"/>
    <property type="evidence" value="ECO:0007669"/>
    <property type="project" value="UniProtKB-EC"/>
</dbReference>
<evidence type="ECO:0000256" key="3">
    <source>
        <dbReference type="ARBA" id="ARBA00009850"/>
    </source>
</evidence>
<dbReference type="PANTHER" id="PTHR10395:SF7">
    <property type="entry name" value="5-HYDROXYISOURATE HYDROLASE"/>
    <property type="match status" value="1"/>
</dbReference>
<dbReference type="AlphaFoldDB" id="A0AAV5GC78"/>
<evidence type="ECO:0000313" key="12">
    <source>
        <dbReference type="Proteomes" id="UP001342314"/>
    </source>
</evidence>
<keyword evidence="6" id="KW-0659">Purine metabolism</keyword>
<keyword evidence="7" id="KW-0378">Hydrolase</keyword>
<dbReference type="InterPro" id="IPR023418">
    <property type="entry name" value="Thyroxine_BS"/>
</dbReference>